<dbReference type="EMBL" id="CAJRAF010000004">
    <property type="protein sequence ID" value="CAG5017016.1"/>
    <property type="molecule type" value="Genomic_DNA"/>
</dbReference>
<evidence type="ECO:0000313" key="2">
    <source>
        <dbReference type="Proteomes" id="UP000680038"/>
    </source>
</evidence>
<dbReference type="RefSeq" id="WP_215242032.1">
    <property type="nucleotide sequence ID" value="NZ_CAJRAF010000004.1"/>
</dbReference>
<gene>
    <name evidence="1" type="ORF">DYBT9275_05683</name>
</gene>
<accession>A0A916JIA9</accession>
<organism evidence="1 2">
    <name type="scientific">Dyadobacter helix</name>
    <dbReference type="NCBI Taxonomy" id="2822344"/>
    <lineage>
        <taxon>Bacteria</taxon>
        <taxon>Pseudomonadati</taxon>
        <taxon>Bacteroidota</taxon>
        <taxon>Cytophagia</taxon>
        <taxon>Cytophagales</taxon>
        <taxon>Spirosomataceae</taxon>
        <taxon>Dyadobacter</taxon>
    </lineage>
</organism>
<reference evidence="1" key="1">
    <citation type="submission" date="2021-04" db="EMBL/GenBank/DDBJ databases">
        <authorList>
            <person name="Rodrigo-Torres L."/>
            <person name="Arahal R. D."/>
            <person name="Lucena T."/>
        </authorList>
    </citation>
    <scope>NUCLEOTIDE SEQUENCE</scope>
    <source>
        <strain evidence="1">CECT 9275</strain>
    </source>
</reference>
<comment type="caution">
    <text evidence="1">The sequence shown here is derived from an EMBL/GenBank/DDBJ whole genome shotgun (WGS) entry which is preliminary data.</text>
</comment>
<dbReference type="AlphaFoldDB" id="A0A916JIA9"/>
<evidence type="ECO:0000313" key="1">
    <source>
        <dbReference type="EMBL" id="CAG5017016.1"/>
    </source>
</evidence>
<dbReference type="Proteomes" id="UP000680038">
    <property type="component" value="Unassembled WGS sequence"/>
</dbReference>
<keyword evidence="2" id="KW-1185">Reference proteome</keyword>
<sequence>MEEITIITTSTEVTNSYQIDIVFHEVIIQTLRSDRDIRDLIHNSSSLYDAGNASPVSFLLLPYTWMKALL</sequence>
<protein>
    <submittedName>
        <fullName evidence="1">Uncharacterized protein</fullName>
    </submittedName>
</protein>
<proteinExistence type="predicted"/>
<name>A0A916JIA9_9BACT</name>